<organism evidence="1">
    <name type="scientific">viral metagenome</name>
    <dbReference type="NCBI Taxonomy" id="1070528"/>
    <lineage>
        <taxon>unclassified sequences</taxon>
        <taxon>metagenomes</taxon>
        <taxon>organismal metagenomes</taxon>
    </lineage>
</organism>
<reference evidence="1" key="1">
    <citation type="journal article" date="2020" name="Nature">
        <title>Giant virus diversity and host interactions through global metagenomics.</title>
        <authorList>
            <person name="Schulz F."/>
            <person name="Roux S."/>
            <person name="Paez-Espino D."/>
            <person name="Jungbluth S."/>
            <person name="Walsh D.A."/>
            <person name="Denef V.J."/>
            <person name="McMahon K.D."/>
            <person name="Konstantinidis K.T."/>
            <person name="Eloe-Fadrosh E.A."/>
            <person name="Kyrpides N.C."/>
            <person name="Woyke T."/>
        </authorList>
    </citation>
    <scope>NUCLEOTIDE SEQUENCE</scope>
    <source>
        <strain evidence="1">GVMAG-S-ERX555965-48</strain>
    </source>
</reference>
<dbReference type="EMBL" id="MN738772">
    <property type="protein sequence ID" value="QHS84086.1"/>
    <property type="molecule type" value="Genomic_DNA"/>
</dbReference>
<evidence type="ECO:0000313" key="1">
    <source>
        <dbReference type="EMBL" id="QHS84086.1"/>
    </source>
</evidence>
<accession>A0A6C0AX29</accession>
<dbReference type="AlphaFoldDB" id="A0A6C0AX29"/>
<proteinExistence type="predicted"/>
<name>A0A6C0AX29_9ZZZZ</name>
<protein>
    <submittedName>
        <fullName evidence="1">Uncharacterized protein</fullName>
    </submittedName>
</protein>
<sequence length="160" mass="18774">MDNNQKILLKKLINENDIEDQTDKIRELKHSALIKQDIINFNILKQKNTQLYLENPAEFSNLCRSECSFLFTNYTDIYHKIVKGTLDLNMFGYFLQILGQIEEGNLDQHTASFKIGTLLKEMYVDSAIREGEILDKENPQEEKNKGIQLSWKQYKLQNNI</sequence>